<comment type="caution">
    <text evidence="1">The sequence shown here is derived from an EMBL/GenBank/DDBJ whole genome shotgun (WGS) entry which is preliminary data.</text>
</comment>
<proteinExistence type="predicted"/>
<reference evidence="2" key="1">
    <citation type="submission" date="2017-05" db="EMBL/GenBank/DDBJ databases">
        <title>Streptomyces olivochromogenes NBRC 3561 whole genome shotgun sequence.</title>
        <authorList>
            <person name="Dohra H."/>
            <person name="Kodani S."/>
        </authorList>
    </citation>
    <scope>NUCLEOTIDE SEQUENCE [LARGE SCALE GENOMIC DNA]</scope>
    <source>
        <strain evidence="2">NBRC 3561</strain>
    </source>
</reference>
<dbReference type="AlphaFoldDB" id="A0A250VP20"/>
<sequence>MDACRASVAARNAASAARRLRRSAMSASIRSRCAVIVRRGFRAAGAEHLAVHFGDPDGYVRRMAAFARAARKTRG</sequence>
<evidence type="ECO:0000313" key="2">
    <source>
        <dbReference type="Proteomes" id="UP000217446"/>
    </source>
</evidence>
<dbReference type="Proteomes" id="UP000217446">
    <property type="component" value="Unassembled WGS sequence"/>
</dbReference>
<name>A0A250VP20_STROL</name>
<gene>
    <name evidence="1" type="ORF">SO3561_07454</name>
</gene>
<keyword evidence="2" id="KW-1185">Reference proteome</keyword>
<dbReference type="EMBL" id="BDQI01000022">
    <property type="protein sequence ID" value="GAX55891.1"/>
    <property type="molecule type" value="Genomic_DNA"/>
</dbReference>
<evidence type="ECO:0000313" key="1">
    <source>
        <dbReference type="EMBL" id="GAX55891.1"/>
    </source>
</evidence>
<accession>A0A250VP20</accession>
<organism evidence="1 2">
    <name type="scientific">Streptomyces olivochromogenes</name>
    <dbReference type="NCBI Taxonomy" id="1963"/>
    <lineage>
        <taxon>Bacteria</taxon>
        <taxon>Bacillati</taxon>
        <taxon>Actinomycetota</taxon>
        <taxon>Actinomycetes</taxon>
        <taxon>Kitasatosporales</taxon>
        <taxon>Streptomycetaceae</taxon>
        <taxon>Streptomyces</taxon>
    </lineage>
</organism>
<protein>
    <submittedName>
        <fullName evidence="1">Uncharacterized protein</fullName>
    </submittedName>
</protein>